<keyword evidence="2" id="KW-1185">Reference proteome</keyword>
<accession>A0A553P0S3</accession>
<organism evidence="1 2">
    <name type="scientific">Danionella cerebrum</name>
    <dbReference type="NCBI Taxonomy" id="2873325"/>
    <lineage>
        <taxon>Eukaryota</taxon>
        <taxon>Metazoa</taxon>
        <taxon>Chordata</taxon>
        <taxon>Craniata</taxon>
        <taxon>Vertebrata</taxon>
        <taxon>Euteleostomi</taxon>
        <taxon>Actinopterygii</taxon>
        <taxon>Neopterygii</taxon>
        <taxon>Teleostei</taxon>
        <taxon>Ostariophysi</taxon>
        <taxon>Cypriniformes</taxon>
        <taxon>Danionidae</taxon>
        <taxon>Danioninae</taxon>
        <taxon>Danionella</taxon>
    </lineage>
</organism>
<sequence length="146" mass="15978">MLPALNQIIMSHLQPPQEFSKDPLSELTSSVPDHHHHQQLKLQSNLATLSAVSQFCLGLDTSTISHHIQLINKVWPHSVGRRFGGEGYCTPSLAARVNFPNASSNILLRCQPPTTETVGALGLMAIDVINPHPHTMTQRGYEDVSG</sequence>
<dbReference type="AlphaFoldDB" id="A0A553P0S3"/>
<gene>
    <name evidence="1" type="ORF">DNTS_015980</name>
</gene>
<proteinExistence type="predicted"/>
<evidence type="ECO:0000313" key="1">
    <source>
        <dbReference type="EMBL" id="TRY71285.1"/>
    </source>
</evidence>
<dbReference type="EMBL" id="SRMA01026764">
    <property type="protein sequence ID" value="TRY71285.1"/>
    <property type="molecule type" value="Genomic_DNA"/>
</dbReference>
<reference evidence="1 2" key="1">
    <citation type="journal article" date="2019" name="Sci. Data">
        <title>Hybrid genome assembly and annotation of Danionella translucida.</title>
        <authorList>
            <person name="Kadobianskyi M."/>
            <person name="Schulze L."/>
            <person name="Schuelke M."/>
            <person name="Judkewitz B."/>
        </authorList>
    </citation>
    <scope>NUCLEOTIDE SEQUENCE [LARGE SCALE GENOMIC DNA]</scope>
    <source>
        <strain evidence="1 2">Bolton</strain>
    </source>
</reference>
<dbReference type="Proteomes" id="UP000316079">
    <property type="component" value="Unassembled WGS sequence"/>
</dbReference>
<name>A0A553P0S3_9TELE</name>
<protein>
    <submittedName>
        <fullName evidence="1">Uncharacterized protein</fullName>
    </submittedName>
</protein>
<evidence type="ECO:0000313" key="2">
    <source>
        <dbReference type="Proteomes" id="UP000316079"/>
    </source>
</evidence>
<comment type="caution">
    <text evidence="1">The sequence shown here is derived from an EMBL/GenBank/DDBJ whole genome shotgun (WGS) entry which is preliminary data.</text>
</comment>